<protein>
    <submittedName>
        <fullName evidence="2">MarR family transcriptional regulator</fullName>
    </submittedName>
</protein>
<dbReference type="Gene3D" id="1.10.10.10">
    <property type="entry name" value="Winged helix-like DNA-binding domain superfamily/Winged helix DNA-binding domain"/>
    <property type="match status" value="1"/>
</dbReference>
<dbReference type="InterPro" id="IPR000835">
    <property type="entry name" value="HTH_MarR-typ"/>
</dbReference>
<proteinExistence type="predicted"/>
<sequence>MEKIEAVVDVMTAGHRLGLVVARETGSTTPAAQWRALSVLVNHGPLRLGALADACRVTQPGITRLVRGMTAAGLVEKDPDPSDARAVVIRITDAGRAARIAWIETVREVLAPRFADLTDDEWSAVFTTAALLAERTSDISIGAE</sequence>
<evidence type="ECO:0000313" key="3">
    <source>
        <dbReference type="Proteomes" id="UP000680132"/>
    </source>
</evidence>
<dbReference type="EMBL" id="JAGFOA010000003">
    <property type="protein sequence ID" value="MBO3663661.1"/>
    <property type="molecule type" value="Genomic_DNA"/>
</dbReference>
<reference evidence="2" key="1">
    <citation type="submission" date="2021-03" db="EMBL/GenBank/DDBJ databases">
        <title>Microbacterium sp. nov., a novel actinobacterium isolated from cow dung.</title>
        <authorList>
            <person name="Zhang L."/>
        </authorList>
    </citation>
    <scope>NUCLEOTIDE SEQUENCE</scope>
    <source>
        <strain evidence="2">NEAU-LLB</strain>
    </source>
</reference>
<dbReference type="InterPro" id="IPR036388">
    <property type="entry name" value="WH-like_DNA-bd_sf"/>
</dbReference>
<dbReference type="PROSITE" id="PS50995">
    <property type="entry name" value="HTH_MARR_2"/>
    <property type="match status" value="1"/>
</dbReference>
<dbReference type="GO" id="GO:0003700">
    <property type="term" value="F:DNA-binding transcription factor activity"/>
    <property type="evidence" value="ECO:0007669"/>
    <property type="project" value="InterPro"/>
</dbReference>
<dbReference type="SMART" id="SM00347">
    <property type="entry name" value="HTH_MARR"/>
    <property type="match status" value="1"/>
</dbReference>
<dbReference type="AlphaFoldDB" id="A0A939TR11"/>
<dbReference type="Proteomes" id="UP000680132">
    <property type="component" value="Unassembled WGS sequence"/>
</dbReference>
<gene>
    <name evidence="2" type="ORF">J5V96_09050</name>
</gene>
<dbReference type="InterPro" id="IPR052526">
    <property type="entry name" value="HTH-type_Bedaq_tolerance"/>
</dbReference>
<dbReference type="Pfam" id="PF12802">
    <property type="entry name" value="MarR_2"/>
    <property type="match status" value="1"/>
</dbReference>
<dbReference type="SUPFAM" id="SSF46785">
    <property type="entry name" value="Winged helix' DNA-binding domain"/>
    <property type="match status" value="1"/>
</dbReference>
<dbReference type="PANTHER" id="PTHR39515">
    <property type="entry name" value="CONSERVED PROTEIN"/>
    <property type="match status" value="1"/>
</dbReference>
<evidence type="ECO:0000313" key="2">
    <source>
        <dbReference type="EMBL" id="MBO3663661.1"/>
    </source>
</evidence>
<feature type="domain" description="HTH marR-type" evidence="1">
    <location>
        <begin position="1"/>
        <end position="134"/>
    </location>
</feature>
<organism evidence="2 3">
    <name type="scientific">Microbacterium stercoris</name>
    <dbReference type="NCBI Taxonomy" id="2820289"/>
    <lineage>
        <taxon>Bacteria</taxon>
        <taxon>Bacillati</taxon>
        <taxon>Actinomycetota</taxon>
        <taxon>Actinomycetes</taxon>
        <taxon>Micrococcales</taxon>
        <taxon>Microbacteriaceae</taxon>
        <taxon>Microbacterium</taxon>
    </lineage>
</organism>
<dbReference type="InterPro" id="IPR036390">
    <property type="entry name" value="WH_DNA-bd_sf"/>
</dbReference>
<dbReference type="RefSeq" id="WP_208502974.1">
    <property type="nucleotide sequence ID" value="NZ_JAGFOA010000003.1"/>
</dbReference>
<accession>A0A939TR11</accession>
<comment type="caution">
    <text evidence="2">The sequence shown here is derived from an EMBL/GenBank/DDBJ whole genome shotgun (WGS) entry which is preliminary data.</text>
</comment>
<dbReference type="PANTHER" id="PTHR39515:SF2">
    <property type="entry name" value="HTH-TYPE TRANSCRIPTIONAL REGULATOR RV0880"/>
    <property type="match status" value="1"/>
</dbReference>
<keyword evidence="3" id="KW-1185">Reference proteome</keyword>
<evidence type="ECO:0000259" key="1">
    <source>
        <dbReference type="PROSITE" id="PS50995"/>
    </source>
</evidence>
<name>A0A939TR11_9MICO</name>